<evidence type="ECO:0000313" key="2">
    <source>
        <dbReference type="EMBL" id="OTF72765.1"/>
    </source>
</evidence>
<feature type="non-terminal residue" evidence="2">
    <location>
        <position position="1"/>
    </location>
</feature>
<reference evidence="2 3" key="1">
    <citation type="submission" date="2017-03" db="EMBL/GenBank/DDBJ databases">
        <title>Genome Survey of Euroglyphus maynei.</title>
        <authorList>
            <person name="Arlian L.G."/>
            <person name="Morgan M.S."/>
            <person name="Rider S.D."/>
        </authorList>
    </citation>
    <scope>NUCLEOTIDE SEQUENCE [LARGE SCALE GENOMIC DNA]</scope>
    <source>
        <strain evidence="2">Arlian Lab</strain>
        <tissue evidence="2">Whole body</tissue>
    </source>
</reference>
<gene>
    <name evidence="2" type="ORF">BLA29_008991</name>
</gene>
<dbReference type="GO" id="GO:0005912">
    <property type="term" value="C:adherens junction"/>
    <property type="evidence" value="ECO:0007669"/>
    <property type="project" value="TreeGrafter"/>
</dbReference>
<feature type="region of interest" description="Disordered" evidence="1">
    <location>
        <begin position="1"/>
        <end position="118"/>
    </location>
</feature>
<dbReference type="GO" id="GO:0000226">
    <property type="term" value="P:microtubule cytoskeleton organization"/>
    <property type="evidence" value="ECO:0007669"/>
    <property type="project" value="TreeGrafter"/>
</dbReference>
<dbReference type="OrthoDB" id="6424488at2759"/>
<dbReference type="AlphaFoldDB" id="A0A1Y3B084"/>
<dbReference type="GO" id="GO:0007155">
    <property type="term" value="P:cell adhesion"/>
    <property type="evidence" value="ECO:0007669"/>
    <property type="project" value="TreeGrafter"/>
</dbReference>
<dbReference type="GO" id="GO:0035091">
    <property type="term" value="F:phosphatidylinositol binding"/>
    <property type="evidence" value="ECO:0007669"/>
    <property type="project" value="TreeGrafter"/>
</dbReference>
<protein>
    <submittedName>
        <fullName evidence="2">Uncharacterized protein</fullName>
    </submittedName>
</protein>
<evidence type="ECO:0000256" key="1">
    <source>
        <dbReference type="SAM" id="MobiDB-lite"/>
    </source>
</evidence>
<dbReference type="Proteomes" id="UP000194236">
    <property type="component" value="Unassembled WGS sequence"/>
</dbReference>
<dbReference type="GO" id="GO:0016324">
    <property type="term" value="C:apical plasma membrane"/>
    <property type="evidence" value="ECO:0007669"/>
    <property type="project" value="TreeGrafter"/>
</dbReference>
<feature type="compositionally biased region" description="Basic and acidic residues" evidence="1">
    <location>
        <begin position="94"/>
        <end position="107"/>
    </location>
</feature>
<evidence type="ECO:0000313" key="3">
    <source>
        <dbReference type="Proteomes" id="UP000194236"/>
    </source>
</evidence>
<organism evidence="2 3">
    <name type="scientific">Euroglyphus maynei</name>
    <name type="common">Mayne's house dust mite</name>
    <dbReference type="NCBI Taxonomy" id="6958"/>
    <lineage>
        <taxon>Eukaryota</taxon>
        <taxon>Metazoa</taxon>
        <taxon>Ecdysozoa</taxon>
        <taxon>Arthropoda</taxon>
        <taxon>Chelicerata</taxon>
        <taxon>Arachnida</taxon>
        <taxon>Acari</taxon>
        <taxon>Acariformes</taxon>
        <taxon>Sarcoptiformes</taxon>
        <taxon>Astigmata</taxon>
        <taxon>Psoroptidia</taxon>
        <taxon>Analgoidea</taxon>
        <taxon>Pyroglyphidae</taxon>
        <taxon>Pyroglyphinae</taxon>
        <taxon>Euroglyphus</taxon>
    </lineage>
</organism>
<dbReference type="GO" id="GO:0051660">
    <property type="term" value="P:establishment of centrosome localization"/>
    <property type="evidence" value="ECO:0007669"/>
    <property type="project" value="TreeGrafter"/>
</dbReference>
<dbReference type="PANTHER" id="PTHR16484:SF17">
    <property type="entry name" value="BAZOOKA, ISOFORM B"/>
    <property type="match status" value="1"/>
</dbReference>
<dbReference type="EMBL" id="MUJZ01054772">
    <property type="protein sequence ID" value="OTF72765.1"/>
    <property type="molecule type" value="Genomic_DNA"/>
</dbReference>
<sequence>EIDGSHQTIQQSTVSNTPVSAQQLLNGSQLSLNDSTSGEQSSISAAERFRRDGFGRQSMSEKRHAQLDAKTTDTYRRSKKTKEHPASNNQQNKSAEHGKNDQDDINKGKFCQNQLKNI</sequence>
<feature type="compositionally biased region" description="Low complexity" evidence="1">
    <location>
        <begin position="20"/>
        <end position="35"/>
    </location>
</feature>
<comment type="caution">
    <text evidence="2">The sequence shown here is derived from an EMBL/GenBank/DDBJ whole genome shotgun (WGS) entry which is preliminary data.</text>
</comment>
<feature type="compositionally biased region" description="Polar residues" evidence="1">
    <location>
        <begin position="1"/>
        <end position="19"/>
    </location>
</feature>
<proteinExistence type="predicted"/>
<dbReference type="GO" id="GO:0005938">
    <property type="term" value="C:cell cortex"/>
    <property type="evidence" value="ECO:0007669"/>
    <property type="project" value="TreeGrafter"/>
</dbReference>
<feature type="compositionally biased region" description="Basic and acidic residues" evidence="1">
    <location>
        <begin position="47"/>
        <end position="76"/>
    </location>
</feature>
<dbReference type="GO" id="GO:0008104">
    <property type="term" value="P:intracellular protein localization"/>
    <property type="evidence" value="ECO:0007669"/>
    <property type="project" value="TreeGrafter"/>
</dbReference>
<dbReference type="GO" id="GO:0043296">
    <property type="term" value="C:apical junction complex"/>
    <property type="evidence" value="ECO:0007669"/>
    <property type="project" value="TreeGrafter"/>
</dbReference>
<dbReference type="GO" id="GO:0045197">
    <property type="term" value="P:establishment or maintenance of epithelial cell apical/basal polarity"/>
    <property type="evidence" value="ECO:0007669"/>
    <property type="project" value="TreeGrafter"/>
</dbReference>
<accession>A0A1Y3B084</accession>
<dbReference type="PANTHER" id="PTHR16484">
    <property type="entry name" value="PARTITIONING DEFECTIVE 3 RELATED"/>
    <property type="match status" value="1"/>
</dbReference>
<dbReference type="InterPro" id="IPR052213">
    <property type="entry name" value="PAR3"/>
</dbReference>
<name>A0A1Y3B084_EURMA</name>
<dbReference type="GO" id="GO:0030010">
    <property type="term" value="P:establishment of cell polarity"/>
    <property type="evidence" value="ECO:0007669"/>
    <property type="project" value="TreeGrafter"/>
</dbReference>
<keyword evidence="3" id="KW-1185">Reference proteome</keyword>